<dbReference type="Proteomes" id="UP000008281">
    <property type="component" value="Unassembled WGS sequence"/>
</dbReference>
<dbReference type="InterPro" id="IPR002900">
    <property type="entry name" value="DUF38/FTH_CAE_spp"/>
</dbReference>
<dbReference type="RefSeq" id="XP_003106171.2">
    <property type="nucleotide sequence ID" value="XM_003106123.2"/>
</dbReference>
<dbReference type="EMBL" id="DS268434">
    <property type="protein sequence ID" value="EFO98113.1"/>
    <property type="molecule type" value="Genomic_DNA"/>
</dbReference>
<dbReference type="InterPro" id="IPR042317">
    <property type="entry name" value="She-1-like"/>
</dbReference>
<evidence type="ECO:0000259" key="1">
    <source>
        <dbReference type="Pfam" id="PF01827"/>
    </source>
</evidence>
<dbReference type="OrthoDB" id="5808208at2759"/>
<protein>
    <submittedName>
        <fullName evidence="2">CRE-FBXA-141 protein</fullName>
    </submittedName>
</protein>
<keyword evidence="3" id="KW-1185">Reference proteome</keyword>
<proteinExistence type="predicted"/>
<organism evidence="3">
    <name type="scientific">Caenorhabditis remanei</name>
    <name type="common">Caenorhabditis vulgaris</name>
    <dbReference type="NCBI Taxonomy" id="31234"/>
    <lineage>
        <taxon>Eukaryota</taxon>
        <taxon>Metazoa</taxon>
        <taxon>Ecdysozoa</taxon>
        <taxon>Nematoda</taxon>
        <taxon>Chromadorea</taxon>
        <taxon>Rhabditida</taxon>
        <taxon>Rhabditina</taxon>
        <taxon>Rhabditomorpha</taxon>
        <taxon>Rhabditoidea</taxon>
        <taxon>Rhabditidae</taxon>
        <taxon>Peloderinae</taxon>
        <taxon>Caenorhabditis</taxon>
    </lineage>
</organism>
<evidence type="ECO:0000313" key="2">
    <source>
        <dbReference type="EMBL" id="EFO98113.1"/>
    </source>
</evidence>
<sequence length="357" mass="41581">MEIDATWKGLPDKFKESVVKVLDFKSRCALKKCSIADYIMVDLVPINTRRLALTVYQRSIVFFIGPEKIEYFYVHPQDTRSMIIEYTAKLGDVPIKKVFPGIVNADLDYAVRDFVQAIQHVDASFVKVDFQFAEGINPERAELLSRKLVGQLNRMKPEWTFKAHCFYTNFVISGQTMLYLISKLDPHYLQHLRIKHVTLNQIQIRELTNMAQWNNAQSLYIEEKTEIPVRCFSHVETFWTKTDFRLPLEAWNVIQNYIARNPPHGSYFYVESDAPINYARILDAGHVQIAINIIRTPWQDSLIQHSQAFNLATRNHVLLVLFMEHAITGRVCRTESYVDDSLKFYTGYTFEPTLANR</sequence>
<dbReference type="GeneID" id="9807731"/>
<name>E3MC03_CAERE</name>
<gene>
    <name evidence="2" type="primary">Cre-fbxa-141</name>
    <name evidence="2" type="ORF">CRE_15376</name>
</gene>
<dbReference type="OMA" id="TGRICHL"/>
<dbReference type="Pfam" id="PF01827">
    <property type="entry name" value="FTH"/>
    <property type="match status" value="1"/>
</dbReference>
<feature type="domain" description="DUF38" evidence="1">
    <location>
        <begin position="173"/>
        <end position="282"/>
    </location>
</feature>
<accession>E3MC03</accession>
<dbReference type="CTD" id="9807731"/>
<dbReference type="InParanoid" id="E3MC03"/>
<dbReference type="FunCoup" id="E3MC03">
    <property type="interactions" value="181"/>
</dbReference>
<reference evidence="2" key="1">
    <citation type="submission" date="2007-07" db="EMBL/GenBank/DDBJ databases">
        <title>PCAP assembly of the Caenorhabditis remanei genome.</title>
        <authorList>
            <consortium name="The Caenorhabditis remanei Sequencing Consortium"/>
            <person name="Wilson R.K."/>
        </authorList>
    </citation>
    <scope>NUCLEOTIDE SEQUENCE [LARGE SCALE GENOMIC DNA]</scope>
    <source>
        <strain evidence="2">PB4641</strain>
    </source>
</reference>
<evidence type="ECO:0000313" key="3">
    <source>
        <dbReference type="Proteomes" id="UP000008281"/>
    </source>
</evidence>
<dbReference type="HOGENOM" id="CLU_055882_0_0_1"/>
<dbReference type="eggNOG" id="ENOG502TI3T">
    <property type="taxonomic scope" value="Eukaryota"/>
</dbReference>
<dbReference type="KEGG" id="crq:GCK72_025685"/>
<dbReference type="PANTHER" id="PTHR31006">
    <property type="entry name" value="F-BOX DOMAIN-CONTAINING PROTEIN-RELATED-RELATED"/>
    <property type="match status" value="1"/>
</dbReference>
<dbReference type="AlphaFoldDB" id="E3MC03"/>